<sequence length="287" mass="32510">MQGTPKSKRSRSSEGETPRPQSKQTKMADQNELKEIKEGQDSMKRMFESKIDKLRNDVLSTIDEKMRALKSDIDIDMARESTRIDELVNSVQLLTTRLGQVENDIQSVCNPMNDENVPSGHVDPSIGNVMRSARVLDPLNNNDVTVIVKNVPFNEEENLLEKVTEIISCLGENISSNVKVAATLRLKARFHNKPGLVKVSFQNAEQKIMTLRNKHKLKNSENHSRVFIQGAKSYIERLLETNARTILRELPQGKSYRISGNGRILKKTTENEQIVDNAEMETHQESA</sequence>
<feature type="compositionally biased region" description="Polar residues" evidence="1">
    <location>
        <begin position="19"/>
        <end position="28"/>
    </location>
</feature>
<dbReference type="EMBL" id="CAJPWZ010003148">
    <property type="protein sequence ID" value="CAG2253309.1"/>
    <property type="molecule type" value="Genomic_DNA"/>
</dbReference>
<organism evidence="2 3">
    <name type="scientific">Mytilus edulis</name>
    <name type="common">Blue mussel</name>
    <dbReference type="NCBI Taxonomy" id="6550"/>
    <lineage>
        <taxon>Eukaryota</taxon>
        <taxon>Metazoa</taxon>
        <taxon>Spiralia</taxon>
        <taxon>Lophotrochozoa</taxon>
        <taxon>Mollusca</taxon>
        <taxon>Bivalvia</taxon>
        <taxon>Autobranchia</taxon>
        <taxon>Pteriomorphia</taxon>
        <taxon>Mytilida</taxon>
        <taxon>Mytiloidea</taxon>
        <taxon>Mytilidae</taxon>
        <taxon>Mytilinae</taxon>
        <taxon>Mytilus</taxon>
    </lineage>
</organism>
<dbReference type="OrthoDB" id="10055415at2759"/>
<protein>
    <submittedName>
        <fullName evidence="2">Uncharacterized protein</fullName>
    </submittedName>
</protein>
<proteinExistence type="predicted"/>
<evidence type="ECO:0000313" key="3">
    <source>
        <dbReference type="Proteomes" id="UP000683360"/>
    </source>
</evidence>
<accession>A0A8S3V5B5</accession>
<keyword evidence="3" id="KW-1185">Reference proteome</keyword>
<comment type="caution">
    <text evidence="2">The sequence shown here is derived from an EMBL/GenBank/DDBJ whole genome shotgun (WGS) entry which is preliminary data.</text>
</comment>
<feature type="region of interest" description="Disordered" evidence="1">
    <location>
        <begin position="1"/>
        <end position="42"/>
    </location>
</feature>
<reference evidence="2" key="1">
    <citation type="submission" date="2021-03" db="EMBL/GenBank/DDBJ databases">
        <authorList>
            <person name="Bekaert M."/>
        </authorList>
    </citation>
    <scope>NUCLEOTIDE SEQUENCE</scope>
</reference>
<feature type="compositionally biased region" description="Basic residues" evidence="1">
    <location>
        <begin position="1"/>
        <end position="10"/>
    </location>
</feature>
<dbReference type="Proteomes" id="UP000683360">
    <property type="component" value="Unassembled WGS sequence"/>
</dbReference>
<dbReference type="AlphaFoldDB" id="A0A8S3V5B5"/>
<evidence type="ECO:0000313" key="2">
    <source>
        <dbReference type="EMBL" id="CAG2253309.1"/>
    </source>
</evidence>
<name>A0A8S3V5B5_MYTED</name>
<evidence type="ECO:0000256" key="1">
    <source>
        <dbReference type="SAM" id="MobiDB-lite"/>
    </source>
</evidence>
<gene>
    <name evidence="2" type="ORF">MEDL_64854</name>
</gene>
<feature type="compositionally biased region" description="Basic and acidic residues" evidence="1">
    <location>
        <begin position="29"/>
        <end position="42"/>
    </location>
</feature>